<dbReference type="InterPro" id="IPR044770">
    <property type="entry name" value="MFS_spinster-like"/>
</dbReference>
<name>A0ABC9BCJ0_9POAL</name>
<evidence type="ECO:0000256" key="1">
    <source>
        <dbReference type="ARBA" id="ARBA00004141"/>
    </source>
</evidence>
<comment type="similarity">
    <text evidence="6">Belongs to the major facilitator superfamily. Spinster (TC 2.A.1.49) family.</text>
</comment>
<dbReference type="Pfam" id="PF07690">
    <property type="entry name" value="MFS_1"/>
    <property type="match status" value="1"/>
</dbReference>
<keyword evidence="4 7" id="KW-1133">Transmembrane helix</keyword>
<reference evidence="9 10" key="2">
    <citation type="submission" date="2024-10" db="EMBL/GenBank/DDBJ databases">
        <authorList>
            <person name="Ryan C."/>
        </authorList>
    </citation>
    <scope>NUCLEOTIDE SEQUENCE [LARGE SCALE GENOMIC DNA]</scope>
</reference>
<evidence type="ECO:0000256" key="6">
    <source>
        <dbReference type="ARBA" id="ARBA00024338"/>
    </source>
</evidence>
<dbReference type="Proteomes" id="UP001497457">
    <property type="component" value="Chromosome 25rd"/>
</dbReference>
<feature type="transmembrane region" description="Helical" evidence="7">
    <location>
        <begin position="41"/>
        <end position="60"/>
    </location>
</feature>
<reference evidence="10" key="1">
    <citation type="submission" date="2024-06" db="EMBL/GenBank/DDBJ databases">
        <authorList>
            <person name="Ryan C."/>
        </authorList>
    </citation>
    <scope>NUCLEOTIDE SEQUENCE [LARGE SCALE GENOMIC DNA]</scope>
</reference>
<feature type="transmembrane region" description="Helical" evidence="7">
    <location>
        <begin position="198"/>
        <end position="219"/>
    </location>
</feature>
<proteinExistence type="inferred from homology"/>
<gene>
    <name evidence="9" type="ORF">URODEC1_LOCUS63893</name>
</gene>
<evidence type="ECO:0000313" key="10">
    <source>
        <dbReference type="Proteomes" id="UP001497457"/>
    </source>
</evidence>
<feature type="transmembrane region" description="Helical" evidence="7">
    <location>
        <begin position="72"/>
        <end position="90"/>
    </location>
</feature>
<dbReference type="PANTHER" id="PTHR23505:SF74">
    <property type="entry name" value="OS08G0409900 PROTEIN"/>
    <property type="match status" value="1"/>
</dbReference>
<dbReference type="GO" id="GO:0016020">
    <property type="term" value="C:membrane"/>
    <property type="evidence" value="ECO:0007669"/>
    <property type="project" value="UniProtKB-SubCell"/>
</dbReference>
<dbReference type="InterPro" id="IPR011701">
    <property type="entry name" value="MFS"/>
</dbReference>
<protein>
    <recommendedName>
        <fullName evidence="8">Major facilitator superfamily (MFS) profile domain-containing protein</fullName>
    </recommendedName>
</protein>
<dbReference type="Gene3D" id="1.20.1250.20">
    <property type="entry name" value="MFS general substrate transporter like domains"/>
    <property type="match status" value="2"/>
</dbReference>
<evidence type="ECO:0000256" key="5">
    <source>
        <dbReference type="ARBA" id="ARBA00023136"/>
    </source>
</evidence>
<keyword evidence="3 7" id="KW-0812">Transmembrane</keyword>
<keyword evidence="10" id="KW-1185">Reference proteome</keyword>
<dbReference type="PROSITE" id="PS50850">
    <property type="entry name" value="MFS"/>
    <property type="match status" value="1"/>
</dbReference>
<dbReference type="EMBL" id="OZ075135">
    <property type="protein sequence ID" value="CAL4998577.1"/>
    <property type="molecule type" value="Genomic_DNA"/>
</dbReference>
<evidence type="ECO:0000313" key="9">
    <source>
        <dbReference type="EMBL" id="CAL4998577.1"/>
    </source>
</evidence>
<dbReference type="AlphaFoldDB" id="A0ABC9BCJ0"/>
<feature type="domain" description="Major facilitator superfamily (MFS) profile" evidence="8">
    <location>
        <begin position="1"/>
        <end position="222"/>
    </location>
</feature>
<keyword evidence="2" id="KW-0813">Transport</keyword>
<dbReference type="InterPro" id="IPR020846">
    <property type="entry name" value="MFS_dom"/>
</dbReference>
<accession>A0ABC9BCJ0</accession>
<comment type="subcellular location">
    <subcellularLocation>
        <location evidence="1">Membrane</location>
        <topology evidence="1">Multi-pass membrane protein</topology>
    </subcellularLocation>
</comment>
<dbReference type="PANTHER" id="PTHR23505">
    <property type="entry name" value="SPINSTER"/>
    <property type="match status" value="1"/>
</dbReference>
<dbReference type="SUPFAM" id="SSF103473">
    <property type="entry name" value="MFS general substrate transporter"/>
    <property type="match status" value="1"/>
</dbReference>
<dbReference type="InterPro" id="IPR036259">
    <property type="entry name" value="MFS_trans_sf"/>
</dbReference>
<evidence type="ECO:0000256" key="3">
    <source>
        <dbReference type="ARBA" id="ARBA00022692"/>
    </source>
</evidence>
<evidence type="ECO:0000256" key="2">
    <source>
        <dbReference type="ARBA" id="ARBA00022448"/>
    </source>
</evidence>
<feature type="transmembrane region" description="Helical" evidence="7">
    <location>
        <begin position="155"/>
        <end position="177"/>
    </location>
</feature>
<evidence type="ECO:0000256" key="4">
    <source>
        <dbReference type="ARBA" id="ARBA00022989"/>
    </source>
</evidence>
<evidence type="ECO:0000256" key="7">
    <source>
        <dbReference type="SAM" id="Phobius"/>
    </source>
</evidence>
<organism evidence="9 10">
    <name type="scientific">Urochloa decumbens</name>
    <dbReference type="NCBI Taxonomy" id="240449"/>
    <lineage>
        <taxon>Eukaryota</taxon>
        <taxon>Viridiplantae</taxon>
        <taxon>Streptophyta</taxon>
        <taxon>Embryophyta</taxon>
        <taxon>Tracheophyta</taxon>
        <taxon>Spermatophyta</taxon>
        <taxon>Magnoliopsida</taxon>
        <taxon>Liliopsida</taxon>
        <taxon>Poales</taxon>
        <taxon>Poaceae</taxon>
        <taxon>PACMAD clade</taxon>
        <taxon>Panicoideae</taxon>
        <taxon>Panicodae</taxon>
        <taxon>Paniceae</taxon>
        <taxon>Melinidinae</taxon>
        <taxon>Urochloa</taxon>
    </lineage>
</organism>
<keyword evidence="5 7" id="KW-0472">Membrane</keyword>
<evidence type="ECO:0000259" key="8">
    <source>
        <dbReference type="PROSITE" id="PS50850"/>
    </source>
</evidence>
<sequence length="222" mass="23739">MNVAAAARGLNGIGLALVTPAIQSLVVYCTDDNKRGSPFGWLQLTGNLGSLIGGLFTLILASTTFMGISWRIAFHAVALISVGILVHLYAEDPHFRDTGKGKQLVHKPAWSEMKDLVIEAKAVIKIPSFHIIVAQGITRSFPWSALPFAPMWLELMGFTHTRTGIILITFAVASSLGRVLGGKLGDYLARRSPNSSRIILSQIGSASAVPLAVLLLLGLPDE</sequence>